<dbReference type="PANTHER" id="PTHR38454">
    <property type="entry name" value="INTEGRAL MEMBRANE PROTEIN-RELATED"/>
    <property type="match status" value="1"/>
</dbReference>
<feature type="compositionally biased region" description="Gly residues" evidence="1">
    <location>
        <begin position="806"/>
        <end position="820"/>
    </location>
</feature>
<dbReference type="PANTHER" id="PTHR38454:SF1">
    <property type="entry name" value="INTEGRAL MEMBRANE PROTEIN"/>
    <property type="match status" value="1"/>
</dbReference>
<feature type="transmembrane region" description="Helical" evidence="2">
    <location>
        <begin position="358"/>
        <end position="375"/>
    </location>
</feature>
<keyword evidence="2" id="KW-1133">Transmembrane helix</keyword>
<feature type="transmembrane region" description="Helical" evidence="2">
    <location>
        <begin position="16"/>
        <end position="34"/>
    </location>
</feature>
<evidence type="ECO:0008006" key="5">
    <source>
        <dbReference type="Google" id="ProtNLM"/>
    </source>
</evidence>
<feature type="transmembrane region" description="Helical" evidence="2">
    <location>
        <begin position="454"/>
        <end position="472"/>
    </location>
</feature>
<organism evidence="3 4">
    <name type="scientific">Anaerotruncus massiliensis</name>
    <name type="common">ex Liu et al. 2021</name>
    <dbReference type="NCBI Taxonomy" id="2321404"/>
    <lineage>
        <taxon>Bacteria</taxon>
        <taxon>Bacillati</taxon>
        <taxon>Bacillota</taxon>
        <taxon>Clostridia</taxon>
        <taxon>Eubacteriales</taxon>
        <taxon>Oscillospiraceae</taxon>
        <taxon>Anaerotruncus</taxon>
    </lineage>
</organism>
<feature type="transmembrane region" description="Helical" evidence="2">
    <location>
        <begin position="744"/>
        <end position="765"/>
    </location>
</feature>
<name>A0A498CNC1_9FIRM</name>
<sequence length="857" mass="96770">MPLTSQTQNKGSCRRAFLIALVTAAVIFLPFIIWDKGYFFFYGDFNVQQIPFYKLAHEAVRSGDLFWNWYTDLGANFIGSYSFYLLGSPFFWLTLPFPTSFVPHLMGPLLILKHACAAFTGTLYLKRFVKERDYAVFGGLLYAFSGFAVYNVFFNHFHEAIVFFPLLLVGLEELIVHNRRGVFALAVAINAFVNYWFFIGEVVFVVLYFIIRALSPDWRMNLRRFFWTAFESVLGLLLSMALFLPAVLAIMGNPRTGADELLSGWNLWLYWHQQLYPAIVSSAFFPPDLPSRPNLFPDRGAKWASLSAWLPFVSMTGVIAYVRSKRDWLRRILLVCAVIALVPGLNSIFILFNNSYYARWYYMPILLMALATVLALENRSVDLDKGFRWTLLFTAVVTAILGLTPTLQSDGGVKIGLAKYPERFAATAGIAMLGLLALWLIIRRWRNTRVFMRIMTAALCFVCVSYSITFIATGKTHSDKPDFLRDTALAGRYELELPDDGTFARTDIYHGMDNLGMFWHLPNIQTFHSIVPVSIMEFYPKVGVKRDVSSKPETEYYQLRPLLSVRWLFIKTDDPEQEPMPGWEPRSVQLGYNLYENEYFIPMGFTYDYYITVRDLEEVPEEDRAAVLLHALVLKDEAAARHGDILEYMPKEYYGGLDEEDYYADCLARRETAGYEFTTDNRGFTSRIDLPRENLVFYSVPYDSGWSATVNGQPAQIEKAALGFMAVRAPAGDNVIRFTYTTPGLYAGVLLTLGAALLLVIYLLLWKRYGRTPDDPPRPPLREMTDELAGGEPAAEWEETGAEPPEGGGAPGGGEAGPGASGIDDADGTREGDADGPPEPPPASWFDETPDSGEETQ</sequence>
<reference evidence="3 4" key="1">
    <citation type="submission" date="2018-10" db="EMBL/GenBank/DDBJ databases">
        <title>Anaerotruncus faecis sp. nov., isolated from human feces.</title>
        <authorList>
            <person name="Wang Y.-J."/>
        </authorList>
    </citation>
    <scope>NUCLEOTIDE SEQUENCE [LARGE SCALE GENOMIC DNA]</scope>
    <source>
        <strain evidence="3 4">22A2-44</strain>
    </source>
</reference>
<dbReference type="AlphaFoldDB" id="A0A498CNC1"/>
<feature type="transmembrane region" description="Helical" evidence="2">
    <location>
        <begin position="73"/>
        <end position="93"/>
    </location>
</feature>
<feature type="transmembrane region" description="Helical" evidence="2">
    <location>
        <begin position="333"/>
        <end position="352"/>
    </location>
</feature>
<feature type="transmembrane region" description="Helical" evidence="2">
    <location>
        <begin position="303"/>
        <end position="321"/>
    </location>
</feature>
<protein>
    <recommendedName>
        <fullName evidence="5">YfhO family protein</fullName>
    </recommendedName>
</protein>
<keyword evidence="2" id="KW-0472">Membrane</keyword>
<proteinExistence type="predicted"/>
<keyword evidence="2" id="KW-0812">Transmembrane</keyword>
<evidence type="ECO:0000313" key="3">
    <source>
        <dbReference type="EMBL" id="RLL08998.1"/>
    </source>
</evidence>
<feature type="transmembrane region" description="Helical" evidence="2">
    <location>
        <begin position="232"/>
        <end position="252"/>
    </location>
</feature>
<evidence type="ECO:0000256" key="2">
    <source>
        <dbReference type="SAM" id="Phobius"/>
    </source>
</evidence>
<dbReference type="InterPro" id="IPR018580">
    <property type="entry name" value="Uncharacterised_YfhO"/>
</dbReference>
<keyword evidence="4" id="KW-1185">Reference proteome</keyword>
<feature type="transmembrane region" description="Helical" evidence="2">
    <location>
        <begin position="424"/>
        <end position="442"/>
    </location>
</feature>
<feature type="transmembrane region" description="Helical" evidence="2">
    <location>
        <begin position="182"/>
        <end position="211"/>
    </location>
</feature>
<dbReference type="Proteomes" id="UP000276301">
    <property type="component" value="Unassembled WGS sequence"/>
</dbReference>
<feature type="compositionally biased region" description="Acidic residues" evidence="1">
    <location>
        <begin position="848"/>
        <end position="857"/>
    </location>
</feature>
<dbReference type="EMBL" id="RCHT01000025">
    <property type="protein sequence ID" value="RLL08998.1"/>
    <property type="molecule type" value="Genomic_DNA"/>
</dbReference>
<feature type="region of interest" description="Disordered" evidence="1">
    <location>
        <begin position="772"/>
        <end position="857"/>
    </location>
</feature>
<gene>
    <name evidence="3" type="ORF">D4A47_10925</name>
</gene>
<comment type="caution">
    <text evidence="3">The sequence shown here is derived from an EMBL/GenBank/DDBJ whole genome shotgun (WGS) entry which is preliminary data.</text>
</comment>
<feature type="transmembrane region" description="Helical" evidence="2">
    <location>
        <begin position="136"/>
        <end position="153"/>
    </location>
</feature>
<feature type="transmembrane region" description="Helical" evidence="2">
    <location>
        <begin position="387"/>
        <end position="404"/>
    </location>
</feature>
<feature type="transmembrane region" description="Helical" evidence="2">
    <location>
        <begin position="160"/>
        <end position="176"/>
    </location>
</feature>
<evidence type="ECO:0000256" key="1">
    <source>
        <dbReference type="SAM" id="MobiDB-lite"/>
    </source>
</evidence>
<feature type="compositionally biased region" description="Basic and acidic residues" evidence="1">
    <location>
        <begin position="772"/>
        <end position="785"/>
    </location>
</feature>
<feature type="transmembrane region" description="Helical" evidence="2">
    <location>
        <begin position="105"/>
        <end position="124"/>
    </location>
</feature>
<evidence type="ECO:0000313" key="4">
    <source>
        <dbReference type="Proteomes" id="UP000276301"/>
    </source>
</evidence>
<accession>A0A498CNC1</accession>
<dbReference type="Pfam" id="PF09586">
    <property type="entry name" value="YfhO"/>
    <property type="match status" value="2"/>
</dbReference>
<dbReference type="RefSeq" id="WP_121587299.1">
    <property type="nucleotide sequence ID" value="NZ_RCHT01000025.1"/>
</dbReference>